<keyword evidence="9" id="KW-0675">Receptor</keyword>
<keyword evidence="3" id="KW-0254">Endocytosis</keyword>
<keyword evidence="2" id="KW-0245">EGF-like domain</keyword>
<dbReference type="InterPro" id="IPR051221">
    <property type="entry name" value="LDLR-related"/>
</dbReference>
<feature type="domain" description="EGF-like calcium-binding" evidence="13">
    <location>
        <begin position="667"/>
        <end position="707"/>
    </location>
</feature>
<feature type="disulfide bond" evidence="11">
    <location>
        <begin position="863"/>
        <end position="881"/>
    </location>
</feature>
<keyword evidence="6" id="KW-1133">Transmembrane helix</keyword>
<dbReference type="SUPFAM" id="SSF57424">
    <property type="entry name" value="LDL receptor-like module"/>
    <property type="match status" value="7"/>
</dbReference>
<dbReference type="SMART" id="SM00192">
    <property type="entry name" value="LDLa"/>
    <property type="match status" value="7"/>
</dbReference>
<evidence type="ECO:0000256" key="10">
    <source>
        <dbReference type="ARBA" id="ARBA00023180"/>
    </source>
</evidence>
<protein>
    <submittedName>
        <fullName evidence="15">LRP1B</fullName>
    </submittedName>
</protein>
<evidence type="ECO:0000256" key="11">
    <source>
        <dbReference type="PROSITE-ProRule" id="PRU00124"/>
    </source>
</evidence>
<dbReference type="EMBL" id="CP092873">
    <property type="protein sequence ID" value="UYV74241.1"/>
    <property type="molecule type" value="Genomic_DNA"/>
</dbReference>
<comment type="caution">
    <text evidence="11">Lacks conserved residue(s) required for the propagation of feature annotation.</text>
</comment>
<evidence type="ECO:0000256" key="9">
    <source>
        <dbReference type="ARBA" id="ARBA00023170"/>
    </source>
</evidence>
<evidence type="ECO:0000313" key="15">
    <source>
        <dbReference type="EMBL" id="UYV74241.1"/>
    </source>
</evidence>
<evidence type="ECO:0000256" key="3">
    <source>
        <dbReference type="ARBA" id="ARBA00022583"/>
    </source>
</evidence>
<dbReference type="PROSITE" id="PS51120">
    <property type="entry name" value="LDLRB"/>
    <property type="match status" value="5"/>
</dbReference>
<proteinExistence type="predicted"/>
<evidence type="ECO:0000256" key="2">
    <source>
        <dbReference type="ARBA" id="ARBA00022536"/>
    </source>
</evidence>
<feature type="domain" description="EGF-like" evidence="14">
    <location>
        <begin position="340"/>
        <end position="380"/>
    </location>
</feature>
<accession>A0ABY6KZD6</accession>
<sequence>MDSPVERSHSSVMAPMTARTFPTKAPSAAHEVCQLGVCVDTNECHIEGICDQLCQLVDNKTSCSCVKGYQMVEDHCKGINGTCVLAEVQRPANQPLSTVPQSAPPTLLFSSSTHIQHVHLNGSLVTPRSSVEMEDSYAVDFNHRNSSACWIALDWISGNWYFLDDTQEIIYLCNQTLEVCLVIVDVALSKPRGIALDPVAGLMFFSEWGNTPPHIQRARLDGSERTRLVEHKIVYPCGLTLDYPSEMVYWVDTYLDNVERVDYNGQNRHTVAHGAPLKILYGISVFEQYFYLTSWHGNSILSIHKYNQSDISSFMLNFTRPFTVHVYHRQRQPLPDQAHPCSINNGLCQHICVPFYKNKVPVAHCLCKAGSKLVGDGNCVAAKQSHFVAYTRGRPGSLKGISLGLPSQEVMVPVVGLNRPTALAFDAATQYLYYSDVQRFVIERQRVDGYGRELFLDKGLNNCEGLAVDWMGRNLYWSDEALLTISVARLDNSTIRRTLISGNMTHPRALVVDPKRGQLYWCQWALEPGSPGSFGCIERAYMDGSHREVFVSKNLHWPNGITIDYAAKKLYWCDAFLHRIERINLSGTGRERKVLYYTEKYVQIILEGEGLGHPYGLAFHEEALYWTEFQQGLVQKLFLHNRSTVTLAVENPPLFEIKIIDNSTQSGMNECTQNNGGCQEFCFATLTNFVCGCRDGFTLAPDGVNCIATANYSEPSRCRKNEFECLKNLRCIDVRYLCDGDNDCGDHSDEDSSPGGICGEYDDSLEMSSCRSDQFKCDVNRCISIHWLCDGERDCADASDEEPIRTCPINSTCDSKQFTCKETGRCIPMSWTCDSDPDCGPGDFSDEHEDCVYHECEANQFMCANRRCISQQYVCDKDDDCRDGSDEVDCATLSPDTLLWCNATSLSCDGGTHCYTLAQKCNGVPDCKDAEDEKNCTNVTRHSEPCHKDFFDCGNGECIPMSAVCNRHPDCLDQRDEASCVNATCSPTEFSCKDGKQCVGHTYICDGEKDCADGSDEDNC</sequence>
<dbReference type="InterPro" id="IPR000742">
    <property type="entry name" value="EGF"/>
</dbReference>
<dbReference type="PANTHER" id="PTHR22722">
    <property type="entry name" value="LOW-DENSITY LIPOPROTEIN RECEPTOR-RELATED PROTEIN 2-RELATED"/>
    <property type="match status" value="1"/>
</dbReference>
<feature type="repeat" description="LDL-receptor class B" evidence="12">
    <location>
        <begin position="430"/>
        <end position="472"/>
    </location>
</feature>
<feature type="disulfide bond" evidence="11">
    <location>
        <begin position="856"/>
        <end position="868"/>
    </location>
</feature>
<dbReference type="Pfam" id="PF14670">
    <property type="entry name" value="FXa_inhibition"/>
    <property type="match status" value="1"/>
</dbReference>
<dbReference type="SMART" id="SM00135">
    <property type="entry name" value="LY"/>
    <property type="match status" value="7"/>
</dbReference>
<dbReference type="PRINTS" id="PR00261">
    <property type="entry name" value="LDLRECEPTOR"/>
</dbReference>
<feature type="disulfide bond" evidence="11">
    <location>
        <begin position="921"/>
        <end position="936"/>
    </location>
</feature>
<gene>
    <name evidence="15" type="ORF">LAZ67_11002594</name>
</gene>
<evidence type="ECO:0000256" key="1">
    <source>
        <dbReference type="ARBA" id="ARBA00004167"/>
    </source>
</evidence>
<dbReference type="Proteomes" id="UP001235939">
    <property type="component" value="Chromosome 11"/>
</dbReference>
<feature type="repeat" description="LDL-receptor class B" evidence="12">
    <location>
        <begin position="201"/>
        <end position="245"/>
    </location>
</feature>
<feature type="disulfide bond" evidence="11">
    <location>
        <begin position="875"/>
        <end position="890"/>
    </location>
</feature>
<evidence type="ECO:0000259" key="13">
    <source>
        <dbReference type="SMART" id="SM00179"/>
    </source>
</evidence>
<keyword evidence="7" id="KW-0472">Membrane</keyword>
<keyword evidence="8 11" id="KW-1015">Disulfide bond</keyword>
<dbReference type="PROSITE" id="PS01209">
    <property type="entry name" value="LDLRA_1"/>
    <property type="match status" value="3"/>
</dbReference>
<evidence type="ECO:0000256" key="5">
    <source>
        <dbReference type="ARBA" id="ARBA00022737"/>
    </source>
</evidence>
<dbReference type="SUPFAM" id="SSF63825">
    <property type="entry name" value="YWTD domain"/>
    <property type="match status" value="2"/>
</dbReference>
<feature type="domain" description="EGF-like" evidence="14">
    <location>
        <begin position="945"/>
        <end position="981"/>
    </location>
</feature>
<keyword evidence="4" id="KW-0812">Transmembrane</keyword>
<dbReference type="InterPro" id="IPR011042">
    <property type="entry name" value="6-blade_b-propeller_TolB-like"/>
</dbReference>
<comment type="subcellular location">
    <subcellularLocation>
        <location evidence="1">Membrane</location>
        <topology evidence="1">Single-pass membrane protein</topology>
    </subcellularLocation>
</comment>
<feature type="domain" description="EGF-like calcium-binding" evidence="13">
    <location>
        <begin position="40"/>
        <end position="77"/>
    </location>
</feature>
<feature type="disulfide bond" evidence="11">
    <location>
        <begin position="946"/>
        <end position="958"/>
    </location>
</feature>
<evidence type="ECO:0000259" key="14">
    <source>
        <dbReference type="SMART" id="SM00181"/>
    </source>
</evidence>
<dbReference type="PROSITE" id="PS50068">
    <property type="entry name" value="LDLRA_2"/>
    <property type="match status" value="7"/>
</dbReference>
<keyword evidence="10" id="KW-0325">Glycoprotein</keyword>
<keyword evidence="16" id="KW-1185">Reference proteome</keyword>
<feature type="domain" description="EGF-like" evidence="14">
    <location>
        <begin position="43"/>
        <end position="77"/>
    </location>
</feature>
<keyword evidence="5" id="KW-0677">Repeat</keyword>
<dbReference type="Gene3D" id="4.10.400.10">
    <property type="entry name" value="Low-density Lipoprotein Receptor"/>
    <property type="match status" value="7"/>
</dbReference>
<feature type="disulfide bond" evidence="11">
    <location>
        <begin position="965"/>
        <end position="980"/>
    </location>
</feature>
<evidence type="ECO:0000256" key="7">
    <source>
        <dbReference type="ARBA" id="ARBA00023136"/>
    </source>
</evidence>
<dbReference type="InterPro" id="IPR000033">
    <property type="entry name" value="LDLR_classB_rpt"/>
</dbReference>
<evidence type="ECO:0000256" key="8">
    <source>
        <dbReference type="ARBA" id="ARBA00023157"/>
    </source>
</evidence>
<feature type="disulfide bond" evidence="11">
    <location>
        <begin position="770"/>
        <end position="782"/>
    </location>
</feature>
<organism evidence="15 16">
    <name type="scientific">Cordylochernes scorpioides</name>
    <dbReference type="NCBI Taxonomy" id="51811"/>
    <lineage>
        <taxon>Eukaryota</taxon>
        <taxon>Metazoa</taxon>
        <taxon>Ecdysozoa</taxon>
        <taxon>Arthropoda</taxon>
        <taxon>Chelicerata</taxon>
        <taxon>Arachnida</taxon>
        <taxon>Pseudoscorpiones</taxon>
        <taxon>Cheliferoidea</taxon>
        <taxon>Chernetidae</taxon>
        <taxon>Cordylochernes</taxon>
    </lineage>
</organism>
<dbReference type="SMART" id="SM00179">
    <property type="entry name" value="EGF_CA"/>
    <property type="match status" value="2"/>
</dbReference>
<dbReference type="Pfam" id="PF00057">
    <property type="entry name" value="Ldl_recept_a"/>
    <property type="match status" value="6"/>
</dbReference>
<evidence type="ECO:0000313" key="16">
    <source>
        <dbReference type="Proteomes" id="UP001235939"/>
    </source>
</evidence>
<feature type="repeat" description="LDL-receptor class B" evidence="12">
    <location>
        <begin position="517"/>
        <end position="567"/>
    </location>
</feature>
<dbReference type="InterPro" id="IPR023415">
    <property type="entry name" value="LDLR_class-A_CS"/>
</dbReference>
<feature type="disulfide bond" evidence="11">
    <location>
        <begin position="777"/>
        <end position="795"/>
    </location>
</feature>
<evidence type="ECO:0000256" key="4">
    <source>
        <dbReference type="ARBA" id="ARBA00022692"/>
    </source>
</evidence>
<dbReference type="InterPro" id="IPR002172">
    <property type="entry name" value="LDrepeatLR_classA_rpt"/>
</dbReference>
<feature type="domain" description="EGF-like" evidence="14">
    <location>
        <begin position="855"/>
        <end position="891"/>
    </location>
</feature>
<feature type="repeat" description="LDL-receptor class B" evidence="12">
    <location>
        <begin position="473"/>
        <end position="516"/>
    </location>
</feature>
<dbReference type="Gene3D" id="2.120.10.30">
    <property type="entry name" value="TolB, C-terminal domain"/>
    <property type="match status" value="2"/>
</dbReference>
<reference evidence="15 16" key="1">
    <citation type="submission" date="2022-01" db="EMBL/GenBank/DDBJ databases">
        <title>A chromosomal length assembly of Cordylochernes scorpioides.</title>
        <authorList>
            <person name="Zeh D."/>
            <person name="Zeh J."/>
        </authorList>
    </citation>
    <scope>NUCLEOTIDE SEQUENCE [LARGE SCALE GENOMIC DNA]</scope>
    <source>
        <strain evidence="15">IN4F17</strain>
        <tissue evidence="15">Whole Body</tissue>
    </source>
</reference>
<feature type="disulfide bond" evidence="11">
    <location>
        <begin position="953"/>
        <end position="971"/>
    </location>
</feature>
<dbReference type="Pfam" id="PF00058">
    <property type="entry name" value="Ldl_recept_b"/>
    <property type="match status" value="3"/>
</dbReference>
<evidence type="ECO:0000256" key="6">
    <source>
        <dbReference type="ARBA" id="ARBA00022989"/>
    </source>
</evidence>
<dbReference type="SMART" id="SM00181">
    <property type="entry name" value="EGF"/>
    <property type="match status" value="5"/>
</dbReference>
<evidence type="ECO:0000256" key="12">
    <source>
        <dbReference type="PROSITE-ProRule" id="PRU00461"/>
    </source>
</evidence>
<feature type="disulfide bond" evidence="11">
    <location>
        <begin position="1005"/>
        <end position="1020"/>
    </location>
</feature>
<name>A0ABY6KZD6_9ARAC</name>
<feature type="non-terminal residue" evidence="15">
    <location>
        <position position="1020"/>
    </location>
</feature>
<feature type="repeat" description="LDL-receptor class B" evidence="12">
    <location>
        <begin position="246"/>
        <end position="289"/>
    </location>
</feature>
<dbReference type="CDD" id="cd00112">
    <property type="entry name" value="LDLa"/>
    <property type="match status" value="7"/>
</dbReference>
<dbReference type="SUPFAM" id="SSF57196">
    <property type="entry name" value="EGF/Laminin"/>
    <property type="match status" value="1"/>
</dbReference>
<feature type="domain" description="EGF-like" evidence="14">
    <location>
        <begin position="670"/>
        <end position="707"/>
    </location>
</feature>
<dbReference type="InterPro" id="IPR036055">
    <property type="entry name" value="LDL_receptor-like_sf"/>
</dbReference>
<dbReference type="InterPro" id="IPR001881">
    <property type="entry name" value="EGF-like_Ca-bd_dom"/>
</dbReference>